<dbReference type="BioCyc" id="HACI382638:HAC_RS04015-MONOMER"/>
<dbReference type="eggNOG" id="COG1896">
    <property type="taxonomic scope" value="Bacteria"/>
</dbReference>
<dbReference type="Gene3D" id="1.10.3210.10">
    <property type="entry name" value="Hypothetical protein af1432"/>
    <property type="match status" value="2"/>
</dbReference>
<dbReference type="AlphaFoldDB" id="Q17XB7"/>
<proteinExistence type="predicted"/>
<dbReference type="KEGG" id="hac:Hac_0933"/>
<dbReference type="SUPFAM" id="SSF109604">
    <property type="entry name" value="HD-domain/PDEase-like"/>
    <property type="match status" value="2"/>
</dbReference>
<gene>
    <name evidence="2" type="ordered locus">Hac_0933</name>
</gene>
<dbReference type="GeneID" id="31758329"/>
<feature type="domain" description="HD" evidence="1">
    <location>
        <begin position="212"/>
        <end position="391"/>
    </location>
</feature>
<dbReference type="Proteomes" id="UP000000775">
    <property type="component" value="Chromosome"/>
</dbReference>
<dbReference type="STRING" id="382638.Hac_0933"/>
<keyword evidence="3" id="KW-1185">Reference proteome</keyword>
<evidence type="ECO:0000313" key="2">
    <source>
        <dbReference type="EMBL" id="CAJ99709.1"/>
    </source>
</evidence>
<organism evidence="2 3">
    <name type="scientific">Helicobacter acinonychis (strain Sheeba)</name>
    <dbReference type="NCBI Taxonomy" id="382638"/>
    <lineage>
        <taxon>Bacteria</taxon>
        <taxon>Pseudomonadati</taxon>
        <taxon>Campylobacterota</taxon>
        <taxon>Epsilonproteobacteria</taxon>
        <taxon>Campylobacterales</taxon>
        <taxon>Helicobacteraceae</taxon>
        <taxon>Helicobacter</taxon>
    </lineage>
</organism>
<reference evidence="2 3" key="1">
    <citation type="journal article" date="2006" name="PLoS Genet.">
        <title>Who ate whom? Adaptive Helicobacter genomic changes that accompanied a host jump from early humans to large felines.</title>
        <authorList>
            <person name="Eppinger M."/>
            <person name="Baar C."/>
            <person name="Linz B."/>
            <person name="Raddatz G."/>
            <person name="Lanz C."/>
            <person name="Keller H."/>
            <person name="Morelli G."/>
            <person name="Gressmann H."/>
            <person name="Achtman M."/>
            <person name="Schuster S.C."/>
        </authorList>
    </citation>
    <scope>NUCLEOTIDE SEQUENCE [LARGE SCALE GENOMIC DNA]</scope>
    <source>
        <strain evidence="2 3">Sheeba</strain>
    </source>
</reference>
<dbReference type="RefSeq" id="WP_011577820.1">
    <property type="nucleotide sequence ID" value="NC_008229.1"/>
</dbReference>
<dbReference type="InterPro" id="IPR006674">
    <property type="entry name" value="HD_domain"/>
</dbReference>
<name>Q17XB7_HELAH</name>
<dbReference type="Pfam" id="PF13023">
    <property type="entry name" value="HD_3"/>
    <property type="match status" value="1"/>
</dbReference>
<protein>
    <recommendedName>
        <fullName evidence="1">HD domain-containing protein</fullName>
    </recommendedName>
</protein>
<sequence length="414" mass="48142">MYGAHPVRVNSFSPFKPLRTPKLQIKFLRRVFVGASIRRWNDQACPLDLVELDKQAHKAMIAYLLAKDLKDRGRDLDLDLLIKYFCFEFLERLVLTDIKPPIFYALQQTHSKELASYVAKNLQDEIGAYFSLQELEEYLSHKPQILETQILESAHFYASKWEFDIIYHFNPSMYSVKEIKEKIDKQLHNNEHLFEGLFGEKEDLKKLVSMFGQLRFQKRWSQTPRVPQTSVLGHTLCVALMGYLLSFDLKACKSMRINHFLGGLFHDLPEILTRDIITPIKQSVAGLDYCIKEIEKKEMQNKVYSFVSLGVQEDLKYFTENEFKNRYKDKSHQIIFTKNAKELFTLYNSDAYFGVCGELLKVCDHLSAFLEAKISLSHGISSSDLIKGAENLLKLRSHAQILDVDLGKLFRDFK</sequence>
<dbReference type="OrthoDB" id="48898at2"/>
<accession>Q17XB7</accession>
<dbReference type="HOGENOM" id="CLU_672030_0_0_7"/>
<evidence type="ECO:0000259" key="1">
    <source>
        <dbReference type="Pfam" id="PF13023"/>
    </source>
</evidence>
<dbReference type="EMBL" id="AM260522">
    <property type="protein sequence ID" value="CAJ99709.1"/>
    <property type="molecule type" value="Genomic_DNA"/>
</dbReference>
<evidence type="ECO:0000313" key="3">
    <source>
        <dbReference type="Proteomes" id="UP000000775"/>
    </source>
</evidence>